<dbReference type="InterPro" id="IPR050187">
    <property type="entry name" value="Lipid_Phosphate_FormReg"/>
</dbReference>
<feature type="compositionally biased region" description="Polar residues" evidence="1">
    <location>
        <begin position="268"/>
        <end position="283"/>
    </location>
</feature>
<dbReference type="Proteomes" id="UP000492821">
    <property type="component" value="Unassembled WGS sequence"/>
</dbReference>
<dbReference type="InterPro" id="IPR016064">
    <property type="entry name" value="NAD/diacylglycerol_kinase_sf"/>
</dbReference>
<evidence type="ECO:0000256" key="1">
    <source>
        <dbReference type="SAM" id="MobiDB-lite"/>
    </source>
</evidence>
<feature type="region of interest" description="Disordered" evidence="1">
    <location>
        <begin position="258"/>
        <end position="285"/>
    </location>
</feature>
<sequence>MGLRYILCCGCCRKSGGDNGSDFAPEVPPPIGRVLVFVNPHSGTGKALQVYKKQLDPRLTDANIDHELIVTKHSGHARDVVVERTDLATFNAIIIVSGDGLVFEVINGLLERPDGDFLLQKLAFGVVPSGSGNGLLASLCYARGLPQKQPLFTRNAIEHVTDSDAIAYGINLTHMQTDTKHFASFMSIGWGLLADIDIESERFRKVLGSQRFTFEAVLRIFGHLRTYQGRLSFLEAGPIESRPPAQFNVYSKTPLPDESCPSYHSRETSAASDSHSGCQNDQFWQGKHRKPEASIVSPLGEAVDSKWTVIEGEFLFVYVTSVTHISPGNMYAPSAKLSDDRIQLTYALKKDLPSRFALAKFLDAIESAKHLDFDFVKTVSVTSFRLEPDNAKPSSYIVVDGEIIDCKRIQGTVSDVHIHLMSK</sequence>
<proteinExistence type="predicted"/>
<dbReference type="PANTHER" id="PTHR12358:SF112">
    <property type="entry name" value="LD11247P-RELATED"/>
    <property type="match status" value="1"/>
</dbReference>
<feature type="domain" description="DAGKc" evidence="2">
    <location>
        <begin position="29"/>
        <end position="179"/>
    </location>
</feature>
<dbReference type="GO" id="GO:0005737">
    <property type="term" value="C:cytoplasm"/>
    <property type="evidence" value="ECO:0007669"/>
    <property type="project" value="TreeGrafter"/>
</dbReference>
<dbReference type="GO" id="GO:0016020">
    <property type="term" value="C:membrane"/>
    <property type="evidence" value="ECO:0007669"/>
    <property type="project" value="TreeGrafter"/>
</dbReference>
<dbReference type="WBParaSite" id="Pan_g20088.t1">
    <property type="protein sequence ID" value="Pan_g20088.t1"/>
    <property type="gene ID" value="Pan_g20088"/>
</dbReference>
<dbReference type="InterPro" id="IPR017438">
    <property type="entry name" value="ATP-NAD_kinase_N"/>
</dbReference>
<dbReference type="SUPFAM" id="SSF111331">
    <property type="entry name" value="NAD kinase/diacylglycerol kinase-like"/>
    <property type="match status" value="1"/>
</dbReference>
<dbReference type="PANTHER" id="PTHR12358">
    <property type="entry name" value="SPHINGOSINE KINASE"/>
    <property type="match status" value="1"/>
</dbReference>
<protein>
    <submittedName>
        <fullName evidence="4">DAGKc domain-containing protein</fullName>
    </submittedName>
</protein>
<evidence type="ECO:0000313" key="4">
    <source>
        <dbReference type="WBParaSite" id="Pan_g20088.t1"/>
    </source>
</evidence>
<dbReference type="InterPro" id="IPR001206">
    <property type="entry name" value="Diacylglycerol_kinase_cat_dom"/>
</dbReference>
<dbReference type="Pfam" id="PF00781">
    <property type="entry name" value="DAGK_cat"/>
    <property type="match status" value="1"/>
</dbReference>
<accession>A0A7E4VG39</accession>
<dbReference type="AlphaFoldDB" id="A0A7E4VG39"/>
<dbReference type="Gene3D" id="3.40.50.10330">
    <property type="entry name" value="Probable inorganic polyphosphate/atp-NAD kinase, domain 1"/>
    <property type="match status" value="1"/>
</dbReference>
<name>A0A7E4VG39_PANRE</name>
<dbReference type="PROSITE" id="PS50146">
    <property type="entry name" value="DAGK"/>
    <property type="match status" value="1"/>
</dbReference>
<evidence type="ECO:0000259" key="2">
    <source>
        <dbReference type="PROSITE" id="PS50146"/>
    </source>
</evidence>
<dbReference type="Gene3D" id="2.60.200.40">
    <property type="match status" value="1"/>
</dbReference>
<dbReference type="GO" id="GO:0046512">
    <property type="term" value="P:sphingosine biosynthetic process"/>
    <property type="evidence" value="ECO:0007669"/>
    <property type="project" value="TreeGrafter"/>
</dbReference>
<reference evidence="4" key="2">
    <citation type="submission" date="2020-10" db="UniProtKB">
        <authorList>
            <consortium name="WormBaseParasite"/>
        </authorList>
    </citation>
    <scope>IDENTIFICATION</scope>
</reference>
<organism evidence="3 4">
    <name type="scientific">Panagrellus redivivus</name>
    <name type="common">Microworm</name>
    <dbReference type="NCBI Taxonomy" id="6233"/>
    <lineage>
        <taxon>Eukaryota</taxon>
        <taxon>Metazoa</taxon>
        <taxon>Ecdysozoa</taxon>
        <taxon>Nematoda</taxon>
        <taxon>Chromadorea</taxon>
        <taxon>Rhabditida</taxon>
        <taxon>Tylenchina</taxon>
        <taxon>Panagrolaimomorpha</taxon>
        <taxon>Panagrolaimoidea</taxon>
        <taxon>Panagrolaimidae</taxon>
        <taxon>Panagrellus</taxon>
    </lineage>
</organism>
<reference evidence="3" key="1">
    <citation type="journal article" date="2013" name="Genetics">
        <title>The draft genome and transcriptome of Panagrellus redivivus are shaped by the harsh demands of a free-living lifestyle.</title>
        <authorList>
            <person name="Srinivasan J."/>
            <person name="Dillman A.R."/>
            <person name="Macchietto M.G."/>
            <person name="Heikkinen L."/>
            <person name="Lakso M."/>
            <person name="Fracchia K.M."/>
            <person name="Antoshechkin I."/>
            <person name="Mortazavi A."/>
            <person name="Wong G."/>
            <person name="Sternberg P.W."/>
        </authorList>
    </citation>
    <scope>NUCLEOTIDE SEQUENCE [LARGE SCALE GENOMIC DNA]</scope>
    <source>
        <strain evidence="3">MT8872</strain>
    </source>
</reference>
<dbReference type="SMART" id="SM00046">
    <property type="entry name" value="DAGKc"/>
    <property type="match status" value="1"/>
</dbReference>
<keyword evidence="3" id="KW-1185">Reference proteome</keyword>
<dbReference type="GO" id="GO:0001727">
    <property type="term" value="F:lipid kinase activity"/>
    <property type="evidence" value="ECO:0007669"/>
    <property type="project" value="TreeGrafter"/>
</dbReference>
<evidence type="ECO:0000313" key="3">
    <source>
        <dbReference type="Proteomes" id="UP000492821"/>
    </source>
</evidence>